<organism evidence="1 2">
    <name type="scientific">[Candida] jaroonii</name>
    <dbReference type="NCBI Taxonomy" id="467808"/>
    <lineage>
        <taxon>Eukaryota</taxon>
        <taxon>Fungi</taxon>
        <taxon>Dikarya</taxon>
        <taxon>Ascomycota</taxon>
        <taxon>Saccharomycotina</taxon>
        <taxon>Pichiomycetes</taxon>
        <taxon>Debaryomycetaceae</taxon>
        <taxon>Yamadazyma</taxon>
    </lineage>
</organism>
<evidence type="ECO:0000313" key="1">
    <source>
        <dbReference type="EMBL" id="CAH6718564.1"/>
    </source>
</evidence>
<dbReference type="Proteomes" id="UP001152531">
    <property type="component" value="Unassembled WGS sequence"/>
</dbReference>
<sequence>MFGAVCSGRQLQMASQVAENKFIITIPNASNISHLAIFLLPNSEFNINYTALIFFQLPNSQDFKLLGGLNANKPSGIYKLNNNVKSNNEDMIMEDDIDTNDNYTINIGLSIEPTADAELQLNQEKLKQSGQSTALVRPAKQPVNVNDTATLANKIVGHAYNYLTSFIDGNGMVPIKAFDTWWEKFKGKLNNNPNFLNELDA</sequence>
<reference evidence="1" key="1">
    <citation type="submission" date="2022-06" db="EMBL/GenBank/DDBJ databases">
        <authorList>
            <person name="Legras J.-L."/>
            <person name="Devillers H."/>
            <person name="Grondin C."/>
        </authorList>
    </citation>
    <scope>NUCLEOTIDE SEQUENCE</scope>
    <source>
        <strain evidence="1">CLIB 1444</strain>
    </source>
</reference>
<keyword evidence="2" id="KW-1185">Reference proteome</keyword>
<protein>
    <submittedName>
        <fullName evidence="1">Protein Opi10p</fullName>
    </submittedName>
</protein>
<comment type="caution">
    <text evidence="1">The sequence shown here is derived from an EMBL/GenBank/DDBJ whole genome shotgun (WGS) entry which is preliminary data.</text>
</comment>
<dbReference type="EMBL" id="CALSDN010000001">
    <property type="protein sequence ID" value="CAH6718564.1"/>
    <property type="molecule type" value="Genomic_DNA"/>
</dbReference>
<accession>A0ACA9Y0U2</accession>
<name>A0ACA9Y0U2_9ASCO</name>
<proteinExistence type="predicted"/>
<evidence type="ECO:0000313" key="2">
    <source>
        <dbReference type="Proteomes" id="UP001152531"/>
    </source>
</evidence>
<gene>
    <name evidence="1" type="ORF">CLIB1444_01S09538</name>
</gene>